<gene>
    <name evidence="1" type="ORF">AYBTSS11_LOCUS22432</name>
</gene>
<dbReference type="EMBL" id="OY731404">
    <property type="protein sequence ID" value="CAJ1969769.1"/>
    <property type="molecule type" value="Genomic_DNA"/>
</dbReference>
<organism evidence="1 2">
    <name type="scientific">Sphenostylis stenocarpa</name>
    <dbReference type="NCBI Taxonomy" id="92480"/>
    <lineage>
        <taxon>Eukaryota</taxon>
        <taxon>Viridiplantae</taxon>
        <taxon>Streptophyta</taxon>
        <taxon>Embryophyta</taxon>
        <taxon>Tracheophyta</taxon>
        <taxon>Spermatophyta</taxon>
        <taxon>Magnoliopsida</taxon>
        <taxon>eudicotyledons</taxon>
        <taxon>Gunneridae</taxon>
        <taxon>Pentapetalae</taxon>
        <taxon>rosids</taxon>
        <taxon>fabids</taxon>
        <taxon>Fabales</taxon>
        <taxon>Fabaceae</taxon>
        <taxon>Papilionoideae</taxon>
        <taxon>50 kb inversion clade</taxon>
        <taxon>NPAAA clade</taxon>
        <taxon>indigoferoid/millettioid clade</taxon>
        <taxon>Phaseoleae</taxon>
        <taxon>Sphenostylis</taxon>
    </lineage>
</organism>
<evidence type="ECO:0000313" key="1">
    <source>
        <dbReference type="EMBL" id="CAJ1969769.1"/>
    </source>
</evidence>
<reference evidence="1" key="1">
    <citation type="submission" date="2023-10" db="EMBL/GenBank/DDBJ databases">
        <authorList>
            <person name="Domelevo Entfellner J.-B."/>
        </authorList>
    </citation>
    <scope>NUCLEOTIDE SEQUENCE</scope>
</reference>
<evidence type="ECO:0000313" key="2">
    <source>
        <dbReference type="Proteomes" id="UP001189624"/>
    </source>
</evidence>
<protein>
    <submittedName>
        <fullName evidence="1">Uncharacterized protein</fullName>
    </submittedName>
</protein>
<accession>A0AA86VU22</accession>
<keyword evidence="2" id="KW-1185">Reference proteome</keyword>
<dbReference type="AlphaFoldDB" id="A0AA86VU22"/>
<sequence length="57" mass="6036">MEGPLVIRFLVENGINPYVGGGAGYEGNRIGGMKVAEVEERVMGMVGAKWVDVQGVV</sequence>
<name>A0AA86VU22_9FABA</name>
<proteinExistence type="predicted"/>
<dbReference type="Proteomes" id="UP001189624">
    <property type="component" value="Chromosome 7"/>
</dbReference>
<dbReference type="Gramene" id="rna-AYBTSS11_LOCUS22432">
    <property type="protein sequence ID" value="CAJ1969769.1"/>
    <property type="gene ID" value="gene-AYBTSS11_LOCUS22432"/>
</dbReference>